<dbReference type="SUPFAM" id="SSF57850">
    <property type="entry name" value="RING/U-box"/>
    <property type="match status" value="1"/>
</dbReference>
<evidence type="ECO:0000256" key="7">
    <source>
        <dbReference type="ARBA" id="ARBA00022771"/>
    </source>
</evidence>
<feature type="region of interest" description="Disordered" evidence="11">
    <location>
        <begin position="516"/>
        <end position="593"/>
    </location>
</feature>
<evidence type="ECO:0000256" key="10">
    <source>
        <dbReference type="PROSITE-ProRule" id="PRU00175"/>
    </source>
</evidence>
<proteinExistence type="inferred from homology"/>
<evidence type="ECO:0000313" key="14">
    <source>
        <dbReference type="EMBL" id="KAI2667964.1"/>
    </source>
</evidence>
<dbReference type="PROSITE" id="PS50089">
    <property type="entry name" value="ZF_RING_2"/>
    <property type="match status" value="1"/>
</dbReference>
<evidence type="ECO:0000256" key="9">
    <source>
        <dbReference type="ARBA" id="ARBA00023180"/>
    </source>
</evidence>
<accession>A0ABQ8MYS4</accession>
<evidence type="ECO:0000256" key="3">
    <source>
        <dbReference type="ARBA" id="ARBA00022473"/>
    </source>
</evidence>
<evidence type="ECO:0000259" key="13">
    <source>
        <dbReference type="PROSITE" id="PS50089"/>
    </source>
</evidence>
<feature type="compositionally biased region" description="Basic and acidic residues" evidence="11">
    <location>
        <begin position="353"/>
        <end position="366"/>
    </location>
</feature>
<dbReference type="PANTHER" id="PTHR12312">
    <property type="entry name" value="TWISTED GASTRULATION PROTEIN HOMOLOG 1-A-RELATED"/>
    <property type="match status" value="1"/>
</dbReference>
<dbReference type="EMBL" id="JACTAM010000002">
    <property type="protein sequence ID" value="KAI2667964.1"/>
    <property type="molecule type" value="Genomic_DNA"/>
</dbReference>
<dbReference type="InterPro" id="IPR006761">
    <property type="entry name" value="Tsg"/>
</dbReference>
<evidence type="ECO:0000256" key="11">
    <source>
        <dbReference type="SAM" id="MobiDB-lite"/>
    </source>
</evidence>
<feature type="signal peptide" evidence="12">
    <location>
        <begin position="1"/>
        <end position="26"/>
    </location>
</feature>
<feature type="region of interest" description="Disordered" evidence="11">
    <location>
        <begin position="353"/>
        <end position="389"/>
    </location>
</feature>
<comment type="subcellular location">
    <subcellularLocation>
        <location evidence="1">Secreted</location>
    </subcellularLocation>
</comment>
<evidence type="ECO:0000256" key="1">
    <source>
        <dbReference type="ARBA" id="ARBA00004613"/>
    </source>
</evidence>
<reference evidence="14 15" key="1">
    <citation type="submission" date="2022-01" db="EMBL/GenBank/DDBJ databases">
        <title>A high-quality chromosome-level genome assembly of rohu carp, Labeo rohita.</title>
        <authorList>
            <person name="Arick M.A. II"/>
            <person name="Hsu C.-Y."/>
            <person name="Magbanua Z."/>
            <person name="Pechanova O."/>
            <person name="Grover C."/>
            <person name="Miller E."/>
            <person name="Thrash A."/>
            <person name="Ezzel L."/>
            <person name="Alam S."/>
            <person name="Benzie J."/>
            <person name="Hamilton M."/>
            <person name="Karsi A."/>
            <person name="Lawrence M.L."/>
            <person name="Peterson D.G."/>
        </authorList>
    </citation>
    <scope>NUCLEOTIDE SEQUENCE [LARGE SCALE GENOMIC DNA]</scope>
    <source>
        <strain evidence="15">BAU-BD-2019</strain>
        <tissue evidence="14">Blood</tissue>
    </source>
</reference>
<evidence type="ECO:0000256" key="6">
    <source>
        <dbReference type="ARBA" id="ARBA00022729"/>
    </source>
</evidence>
<dbReference type="InterPro" id="IPR013083">
    <property type="entry name" value="Znf_RING/FYVE/PHD"/>
</dbReference>
<feature type="compositionally biased region" description="Low complexity" evidence="11">
    <location>
        <begin position="528"/>
        <end position="540"/>
    </location>
</feature>
<evidence type="ECO:0000256" key="4">
    <source>
        <dbReference type="ARBA" id="ARBA00022525"/>
    </source>
</evidence>
<organism evidence="14 15">
    <name type="scientific">Labeo rohita</name>
    <name type="common">Indian major carp</name>
    <name type="synonym">Cyprinus rohita</name>
    <dbReference type="NCBI Taxonomy" id="84645"/>
    <lineage>
        <taxon>Eukaryota</taxon>
        <taxon>Metazoa</taxon>
        <taxon>Chordata</taxon>
        <taxon>Craniata</taxon>
        <taxon>Vertebrata</taxon>
        <taxon>Euteleostomi</taxon>
        <taxon>Actinopterygii</taxon>
        <taxon>Neopterygii</taxon>
        <taxon>Teleostei</taxon>
        <taxon>Ostariophysi</taxon>
        <taxon>Cypriniformes</taxon>
        <taxon>Cyprinidae</taxon>
        <taxon>Labeoninae</taxon>
        <taxon>Labeonini</taxon>
        <taxon>Labeo</taxon>
    </lineage>
</organism>
<keyword evidence="3" id="KW-0217">Developmental protein</keyword>
<evidence type="ECO:0000256" key="8">
    <source>
        <dbReference type="ARBA" id="ARBA00022833"/>
    </source>
</evidence>
<dbReference type="Pfam" id="PF04668">
    <property type="entry name" value="Tsg"/>
    <property type="match status" value="1"/>
</dbReference>
<protein>
    <submittedName>
        <fullName evidence="14">E3 ubiquitin-protein ligase RNF126</fullName>
    </submittedName>
</protein>
<sequence length="593" mass="65666">MRPALFLCPVLISLLFLLSGLTVINGCNKALCASDVSKCLLQGLCQCRPSEGNCSCCKECMLCLSSLWEECCDCVGMCNPRNYNDSPATSKSTVEELYRPIPSLFRALTEGDAPINMMVVSFPVAEELSHHENLVSFLETLDSQSHNISLPSSSSVHDDALCTVVYFDDCVSIRQCKQYCESMGGSKYRWFHNACCECIGPECLDYGNYLKCAAVCIFPNAFRRPYALTALVLSPSGLPYFASFSLSVGPAAKMAEAPPRPCRFFCHRCSEEISPRLPVRRRGLNEPLLKALNRNKWVAENGSTSTASNDQNRPSFENVDQHLFTFPHGYGQFALGIFDEGFDFRAGLPAEDNRDAENRREREMASRQRYGARQPRGRHAPRRQGARHEGVPTLEGIIQQLVNGIIAPTAMPNMAMGPWGMLHSNPMDYAWGANGLDAIITQLLNQFENTGPPPADKEKIKNLPTVQITQEHVGAGLECPVCKEDYSAGENVRQLPCNHLFHNDCIVPWLEQNTATDPPGLSGMNFTPSSSSSSSSSSPSNENATNNSFGRTQRADGSTCPRDVVLISRKREKNAEEKREMKEKRTRMLPCQI</sequence>
<evidence type="ECO:0000256" key="5">
    <source>
        <dbReference type="ARBA" id="ARBA00022723"/>
    </source>
</evidence>
<dbReference type="Proteomes" id="UP000830375">
    <property type="component" value="Unassembled WGS sequence"/>
</dbReference>
<keyword evidence="5" id="KW-0479">Metal-binding</keyword>
<name>A0ABQ8MYS4_LABRO</name>
<dbReference type="SMART" id="SM00184">
    <property type="entry name" value="RING"/>
    <property type="match status" value="1"/>
</dbReference>
<keyword evidence="6 12" id="KW-0732">Signal</keyword>
<comment type="similarity">
    <text evidence="2">Belongs to the twisted gastrulation protein family.</text>
</comment>
<feature type="compositionally biased region" description="Basic residues" evidence="11">
    <location>
        <begin position="375"/>
        <end position="385"/>
    </location>
</feature>
<dbReference type="InterPro" id="IPR057635">
    <property type="entry name" value="Tsg_N"/>
</dbReference>
<evidence type="ECO:0000313" key="15">
    <source>
        <dbReference type="Proteomes" id="UP000830375"/>
    </source>
</evidence>
<keyword evidence="7 10" id="KW-0863">Zinc-finger</keyword>
<evidence type="ECO:0000256" key="2">
    <source>
        <dbReference type="ARBA" id="ARBA00010047"/>
    </source>
</evidence>
<feature type="chain" id="PRO_5046146255" evidence="12">
    <location>
        <begin position="27"/>
        <end position="593"/>
    </location>
</feature>
<keyword evidence="8" id="KW-0862">Zinc</keyword>
<dbReference type="Pfam" id="PF23782">
    <property type="entry name" value="Tsg_N"/>
    <property type="match status" value="1"/>
</dbReference>
<dbReference type="InterPro" id="IPR057726">
    <property type="entry name" value="Tsg_C"/>
</dbReference>
<comment type="caution">
    <text evidence="14">The sequence shown here is derived from an EMBL/GenBank/DDBJ whole genome shotgun (WGS) entry which is preliminary data.</text>
</comment>
<keyword evidence="9" id="KW-0325">Glycoprotein</keyword>
<dbReference type="Gene3D" id="3.30.40.10">
    <property type="entry name" value="Zinc/RING finger domain, C3HC4 (zinc finger)"/>
    <property type="match status" value="1"/>
</dbReference>
<keyword evidence="15" id="KW-1185">Reference proteome</keyword>
<feature type="domain" description="RING-type" evidence="13">
    <location>
        <begin position="479"/>
        <end position="518"/>
    </location>
</feature>
<feature type="compositionally biased region" description="Polar residues" evidence="11">
    <location>
        <begin position="541"/>
        <end position="551"/>
    </location>
</feature>
<keyword evidence="4" id="KW-0964">Secreted</keyword>
<evidence type="ECO:0000256" key="12">
    <source>
        <dbReference type="SAM" id="SignalP"/>
    </source>
</evidence>
<dbReference type="InterPro" id="IPR001841">
    <property type="entry name" value="Znf_RING"/>
</dbReference>
<feature type="compositionally biased region" description="Basic and acidic residues" evidence="11">
    <location>
        <begin position="573"/>
        <end position="583"/>
    </location>
</feature>
<dbReference type="PANTHER" id="PTHR12312:SF16">
    <property type="entry name" value="TWISTED GASTRULATION PROTEIN HOMOLOG 1-A-RELATED"/>
    <property type="match status" value="1"/>
</dbReference>
<dbReference type="Pfam" id="PF13639">
    <property type="entry name" value="zf-RING_2"/>
    <property type="match status" value="1"/>
</dbReference>
<gene>
    <name evidence="14" type="ORF">H4Q32_004582</name>
</gene>